<evidence type="ECO:0000313" key="3">
    <source>
        <dbReference type="Proteomes" id="UP000023152"/>
    </source>
</evidence>
<feature type="region of interest" description="Disordered" evidence="1">
    <location>
        <begin position="165"/>
        <end position="185"/>
    </location>
</feature>
<evidence type="ECO:0000313" key="2">
    <source>
        <dbReference type="EMBL" id="ETO26893.1"/>
    </source>
</evidence>
<keyword evidence="3" id="KW-1185">Reference proteome</keyword>
<accession>X6NLX4</accession>
<feature type="compositionally biased region" description="Basic and acidic residues" evidence="1">
    <location>
        <begin position="75"/>
        <end position="88"/>
    </location>
</feature>
<reference evidence="2 3" key="1">
    <citation type="journal article" date="2013" name="Curr. Biol.">
        <title>The Genome of the Foraminiferan Reticulomyxa filosa.</title>
        <authorList>
            <person name="Glockner G."/>
            <person name="Hulsmann N."/>
            <person name="Schleicher M."/>
            <person name="Noegel A.A."/>
            <person name="Eichinger L."/>
            <person name="Gallinger C."/>
            <person name="Pawlowski J."/>
            <person name="Sierra R."/>
            <person name="Euteneuer U."/>
            <person name="Pillet L."/>
            <person name="Moustafa A."/>
            <person name="Platzer M."/>
            <person name="Groth M."/>
            <person name="Szafranski K."/>
            <person name="Schliwa M."/>
        </authorList>
    </citation>
    <scope>NUCLEOTIDE SEQUENCE [LARGE SCALE GENOMIC DNA]</scope>
</reference>
<dbReference type="Proteomes" id="UP000023152">
    <property type="component" value="Unassembled WGS sequence"/>
</dbReference>
<dbReference type="AlphaFoldDB" id="X6NLX4"/>
<feature type="compositionally biased region" description="Basic and acidic residues" evidence="1">
    <location>
        <begin position="175"/>
        <end position="185"/>
    </location>
</feature>
<comment type="caution">
    <text evidence="2">The sequence shown here is derived from an EMBL/GenBank/DDBJ whole genome shotgun (WGS) entry which is preliminary data.</text>
</comment>
<feature type="region of interest" description="Disordered" evidence="1">
    <location>
        <begin position="71"/>
        <end position="106"/>
    </location>
</feature>
<gene>
    <name evidence="2" type="ORF">RFI_10243</name>
</gene>
<organism evidence="2 3">
    <name type="scientific">Reticulomyxa filosa</name>
    <dbReference type="NCBI Taxonomy" id="46433"/>
    <lineage>
        <taxon>Eukaryota</taxon>
        <taxon>Sar</taxon>
        <taxon>Rhizaria</taxon>
        <taxon>Retaria</taxon>
        <taxon>Foraminifera</taxon>
        <taxon>Monothalamids</taxon>
        <taxon>Reticulomyxidae</taxon>
        <taxon>Reticulomyxa</taxon>
    </lineage>
</organism>
<dbReference type="EMBL" id="ASPP01007580">
    <property type="protein sequence ID" value="ETO26893.1"/>
    <property type="molecule type" value="Genomic_DNA"/>
</dbReference>
<proteinExistence type="predicted"/>
<name>X6NLX4_RETFI</name>
<protein>
    <submittedName>
        <fullName evidence="2">Uncharacterized protein</fullName>
    </submittedName>
</protein>
<sequence>MPYFFLVDLIPNPTLPIVDYNSAEKTKKTYTWYGLVGGSALHQDQRYKFDGEKWPDTAALHSIASRLVTPRKKKQVEIKSDTESKDDGQGGGNNGTTTQEEEVQEPWMEKSYHKEFEDINHDPILQNRPHFEMYLFGGQFCNGGPYVYHNTTYRFTFWRQRYDTREEEETQEPLQYHDEPVPNGK</sequence>
<evidence type="ECO:0000256" key="1">
    <source>
        <dbReference type="SAM" id="MobiDB-lite"/>
    </source>
</evidence>